<reference evidence="1 2" key="1">
    <citation type="submission" date="2021-01" db="EMBL/GenBank/DDBJ databases">
        <title>Whole genome shotgun sequence of Actinoplanes humidus NBRC 14915.</title>
        <authorList>
            <person name="Komaki H."/>
            <person name="Tamura T."/>
        </authorList>
    </citation>
    <scope>NUCLEOTIDE SEQUENCE [LARGE SCALE GENOMIC DNA]</scope>
    <source>
        <strain evidence="1 2">NBRC 14915</strain>
    </source>
</reference>
<gene>
    <name evidence="1" type="ORF">Ahu01nite_003610</name>
</gene>
<dbReference type="Proteomes" id="UP000603200">
    <property type="component" value="Unassembled WGS sequence"/>
</dbReference>
<protein>
    <submittedName>
        <fullName evidence="1">Uncharacterized protein</fullName>
    </submittedName>
</protein>
<comment type="caution">
    <text evidence="1">The sequence shown here is derived from an EMBL/GenBank/DDBJ whole genome shotgun (WGS) entry which is preliminary data.</text>
</comment>
<dbReference type="EMBL" id="BOMN01000006">
    <property type="protein sequence ID" value="GIE17259.1"/>
    <property type="molecule type" value="Genomic_DNA"/>
</dbReference>
<proteinExistence type="predicted"/>
<evidence type="ECO:0000313" key="2">
    <source>
        <dbReference type="Proteomes" id="UP000603200"/>
    </source>
</evidence>
<accession>A0ABQ3ZFD2</accession>
<keyword evidence="2" id="KW-1185">Reference proteome</keyword>
<organism evidence="1 2">
    <name type="scientific">Winogradskya humida</name>
    <dbReference type="NCBI Taxonomy" id="113566"/>
    <lineage>
        <taxon>Bacteria</taxon>
        <taxon>Bacillati</taxon>
        <taxon>Actinomycetota</taxon>
        <taxon>Actinomycetes</taxon>
        <taxon>Micromonosporales</taxon>
        <taxon>Micromonosporaceae</taxon>
        <taxon>Winogradskya</taxon>
    </lineage>
</organism>
<dbReference type="RefSeq" id="WP_203834566.1">
    <property type="nucleotide sequence ID" value="NZ_BAAATV010000001.1"/>
</dbReference>
<sequence>MTPGQTRDTVLRRIRLTETAIVTGYGFRTGQLINSAQLIELGLDALLAGVDSPSLAELAGLTRAEEPEATELFRRVADELGLAVSLPVTSAGRDRALLLLWAQLLLDGTLDTVDAAARLYWAISALGHPESLSDLLTAVVRYEDRVSSFDIMDADRTRDLAELAGHLVAEARTLLRAEDRGPG</sequence>
<evidence type="ECO:0000313" key="1">
    <source>
        <dbReference type="EMBL" id="GIE17259.1"/>
    </source>
</evidence>
<name>A0ABQ3ZFD2_9ACTN</name>